<keyword evidence="3 7" id="KW-0238">DNA-binding</keyword>
<dbReference type="InterPro" id="IPR001739">
    <property type="entry name" value="Methyl_CpG_DNA-bd"/>
</dbReference>
<evidence type="ECO:0000313" key="7">
    <source>
        <dbReference type="EMBL" id="KAG7579916.1"/>
    </source>
</evidence>
<dbReference type="EMBL" id="JAEFBK010000008">
    <property type="protein sequence ID" value="KAG7579916.1"/>
    <property type="molecule type" value="Genomic_DNA"/>
</dbReference>
<name>A0A8T2B1T8_9BRAS</name>
<proteinExistence type="predicted"/>
<comment type="caution">
    <text evidence="7">The sequence shown here is derived from an EMBL/GenBank/DDBJ whole genome shotgun (WGS) entry which is preliminary data.</text>
</comment>
<evidence type="ECO:0000256" key="2">
    <source>
        <dbReference type="ARBA" id="ARBA00023015"/>
    </source>
</evidence>
<dbReference type="GO" id="GO:0005634">
    <property type="term" value="C:nucleus"/>
    <property type="evidence" value="ECO:0007669"/>
    <property type="project" value="UniProtKB-SubCell"/>
</dbReference>
<keyword evidence="5" id="KW-0539">Nucleus</keyword>
<protein>
    <submittedName>
        <fullName evidence="7">DNA-binding domain superfamily</fullName>
    </submittedName>
</protein>
<dbReference type="Proteomes" id="UP000694240">
    <property type="component" value="Chromosome 8"/>
</dbReference>
<sequence>MTTLIDSYAAQCWKCLKVRYVESQEKYEGIRSETPEKSFECRSCEEPGDVDMNFDSPVVRWFQDRNGIPKTPQGLKRILVVRRSGEKADVYYQTEAPKRKRLKCFKDVTKFIEDNEQFKDMKIEEVSFAAPKRMKKKKV</sequence>
<comment type="subcellular location">
    <subcellularLocation>
        <location evidence="1">Nucleus</location>
    </subcellularLocation>
</comment>
<dbReference type="GO" id="GO:0003677">
    <property type="term" value="F:DNA binding"/>
    <property type="evidence" value="ECO:0007669"/>
    <property type="project" value="UniProtKB-KW"/>
</dbReference>
<dbReference type="Pfam" id="PF01429">
    <property type="entry name" value="MBD"/>
    <property type="match status" value="1"/>
</dbReference>
<evidence type="ECO:0000256" key="4">
    <source>
        <dbReference type="ARBA" id="ARBA00023163"/>
    </source>
</evidence>
<dbReference type="PANTHER" id="PTHR12396:SF10">
    <property type="entry name" value="METHYL-CPG-BINDING DOMAIN-CONTAINING PROTEIN 1-RELATED"/>
    <property type="match status" value="1"/>
</dbReference>
<evidence type="ECO:0000256" key="5">
    <source>
        <dbReference type="ARBA" id="ARBA00023242"/>
    </source>
</evidence>
<reference evidence="7 8" key="1">
    <citation type="submission" date="2020-12" db="EMBL/GenBank/DDBJ databases">
        <title>Concerted genomic and epigenomic changes stabilize Arabidopsis allopolyploids.</title>
        <authorList>
            <person name="Chen Z."/>
        </authorList>
    </citation>
    <scope>NUCLEOTIDE SEQUENCE [LARGE SCALE GENOMIC DNA]</scope>
    <source>
        <strain evidence="7">Allo738</strain>
        <tissue evidence="7">Leaf</tissue>
    </source>
</reference>
<evidence type="ECO:0000259" key="6">
    <source>
        <dbReference type="Pfam" id="PF01429"/>
    </source>
</evidence>
<dbReference type="AlphaFoldDB" id="A0A8T2B1T8"/>
<keyword evidence="2" id="KW-0805">Transcription regulation</keyword>
<evidence type="ECO:0000256" key="3">
    <source>
        <dbReference type="ARBA" id="ARBA00023125"/>
    </source>
</evidence>
<dbReference type="PANTHER" id="PTHR12396">
    <property type="entry name" value="METHYL-CPG BINDING PROTEIN, MBD"/>
    <property type="match status" value="1"/>
</dbReference>
<keyword evidence="4" id="KW-0804">Transcription</keyword>
<gene>
    <name evidence="7" type="ORF">ISN45_Aa03g040160</name>
</gene>
<organism evidence="7 8">
    <name type="scientific">Arabidopsis thaliana x Arabidopsis arenosa</name>
    <dbReference type="NCBI Taxonomy" id="1240361"/>
    <lineage>
        <taxon>Eukaryota</taxon>
        <taxon>Viridiplantae</taxon>
        <taxon>Streptophyta</taxon>
        <taxon>Embryophyta</taxon>
        <taxon>Tracheophyta</taxon>
        <taxon>Spermatophyta</taxon>
        <taxon>Magnoliopsida</taxon>
        <taxon>eudicotyledons</taxon>
        <taxon>Gunneridae</taxon>
        <taxon>Pentapetalae</taxon>
        <taxon>rosids</taxon>
        <taxon>malvids</taxon>
        <taxon>Brassicales</taxon>
        <taxon>Brassicaceae</taxon>
        <taxon>Camelineae</taxon>
        <taxon>Arabidopsis</taxon>
    </lineage>
</organism>
<evidence type="ECO:0000313" key="8">
    <source>
        <dbReference type="Proteomes" id="UP000694240"/>
    </source>
</evidence>
<feature type="domain" description="MBD" evidence="6">
    <location>
        <begin position="69"/>
        <end position="134"/>
    </location>
</feature>
<evidence type="ECO:0000256" key="1">
    <source>
        <dbReference type="ARBA" id="ARBA00004123"/>
    </source>
</evidence>
<accession>A0A8T2B1T8</accession>
<keyword evidence="8" id="KW-1185">Reference proteome</keyword>